<dbReference type="OrthoDB" id="3112088at2759"/>
<accession>A0A2H3DHH7</accession>
<evidence type="ECO:0000313" key="2">
    <source>
        <dbReference type="EMBL" id="PBK88537.1"/>
    </source>
</evidence>
<feature type="region of interest" description="Disordered" evidence="1">
    <location>
        <begin position="66"/>
        <end position="91"/>
    </location>
</feature>
<organism evidence="2 3">
    <name type="scientific">Armillaria gallica</name>
    <name type="common">Bulbous honey fungus</name>
    <name type="synonym">Armillaria bulbosa</name>
    <dbReference type="NCBI Taxonomy" id="47427"/>
    <lineage>
        <taxon>Eukaryota</taxon>
        <taxon>Fungi</taxon>
        <taxon>Dikarya</taxon>
        <taxon>Basidiomycota</taxon>
        <taxon>Agaricomycotina</taxon>
        <taxon>Agaricomycetes</taxon>
        <taxon>Agaricomycetidae</taxon>
        <taxon>Agaricales</taxon>
        <taxon>Marasmiineae</taxon>
        <taxon>Physalacriaceae</taxon>
        <taxon>Armillaria</taxon>
    </lineage>
</organism>
<dbReference type="Proteomes" id="UP000217790">
    <property type="component" value="Unassembled WGS sequence"/>
</dbReference>
<feature type="region of interest" description="Disordered" evidence="1">
    <location>
        <begin position="1"/>
        <end position="46"/>
    </location>
</feature>
<feature type="compositionally biased region" description="Polar residues" evidence="1">
    <location>
        <begin position="37"/>
        <end position="46"/>
    </location>
</feature>
<gene>
    <name evidence="2" type="ORF">ARMGADRAFT_1084489</name>
</gene>
<sequence length="158" mass="17074">MEDMAQSGKESIPETRINTYPGTPFIILSPSPSSSSAESTPYVVQSPSPVAAPDLAERLHRLQMVQRGLHRPSTPYPIATTRNTVRGISPVEPGSITPSAFLSISTFIPPHKPTPNTPASDVAYPTVINWDQPVLPQPETISREGRMPIARTPTPSII</sequence>
<reference evidence="3" key="1">
    <citation type="journal article" date="2017" name="Nat. Ecol. Evol.">
        <title>Genome expansion and lineage-specific genetic innovations in the forest pathogenic fungi Armillaria.</title>
        <authorList>
            <person name="Sipos G."/>
            <person name="Prasanna A.N."/>
            <person name="Walter M.C."/>
            <person name="O'Connor E."/>
            <person name="Balint B."/>
            <person name="Krizsan K."/>
            <person name="Kiss B."/>
            <person name="Hess J."/>
            <person name="Varga T."/>
            <person name="Slot J."/>
            <person name="Riley R."/>
            <person name="Boka B."/>
            <person name="Rigling D."/>
            <person name="Barry K."/>
            <person name="Lee J."/>
            <person name="Mihaltcheva S."/>
            <person name="LaButti K."/>
            <person name="Lipzen A."/>
            <person name="Waldron R."/>
            <person name="Moloney N.M."/>
            <person name="Sperisen C."/>
            <person name="Kredics L."/>
            <person name="Vagvoelgyi C."/>
            <person name="Patrignani A."/>
            <person name="Fitzpatrick D."/>
            <person name="Nagy I."/>
            <person name="Doyle S."/>
            <person name="Anderson J.B."/>
            <person name="Grigoriev I.V."/>
            <person name="Gueldener U."/>
            <person name="Muensterkoetter M."/>
            <person name="Nagy L.G."/>
        </authorList>
    </citation>
    <scope>NUCLEOTIDE SEQUENCE [LARGE SCALE GENOMIC DNA]</scope>
    <source>
        <strain evidence="3">Ar21-2</strain>
    </source>
</reference>
<protein>
    <submittedName>
        <fullName evidence="2">Uncharacterized protein</fullName>
    </submittedName>
</protein>
<dbReference type="AlphaFoldDB" id="A0A2H3DHH7"/>
<evidence type="ECO:0000256" key="1">
    <source>
        <dbReference type="SAM" id="MobiDB-lite"/>
    </source>
</evidence>
<keyword evidence="3" id="KW-1185">Reference proteome</keyword>
<evidence type="ECO:0000313" key="3">
    <source>
        <dbReference type="Proteomes" id="UP000217790"/>
    </source>
</evidence>
<name>A0A2H3DHH7_ARMGA</name>
<dbReference type="InParanoid" id="A0A2H3DHH7"/>
<dbReference type="EMBL" id="KZ293672">
    <property type="protein sequence ID" value="PBK88537.1"/>
    <property type="molecule type" value="Genomic_DNA"/>
</dbReference>
<proteinExistence type="predicted"/>